<evidence type="ECO:0000259" key="1">
    <source>
        <dbReference type="PROSITE" id="PS50112"/>
    </source>
</evidence>
<evidence type="ECO:0000313" key="3">
    <source>
        <dbReference type="EMBL" id="MDT8899800.1"/>
    </source>
</evidence>
<dbReference type="RefSeq" id="WP_413778367.1">
    <property type="nucleotide sequence ID" value="NZ_JAUOZS010000001.1"/>
</dbReference>
<gene>
    <name evidence="3" type="ORF">Q4T40_00870</name>
</gene>
<dbReference type="PROSITE" id="PS50887">
    <property type="entry name" value="GGDEF"/>
    <property type="match status" value="1"/>
</dbReference>
<feature type="domain" description="GGDEF" evidence="2">
    <location>
        <begin position="168"/>
        <end position="299"/>
    </location>
</feature>
<dbReference type="NCBIfam" id="TIGR00254">
    <property type="entry name" value="GGDEF"/>
    <property type="match status" value="1"/>
</dbReference>
<dbReference type="PROSITE" id="PS50112">
    <property type="entry name" value="PAS"/>
    <property type="match status" value="1"/>
</dbReference>
<dbReference type="PANTHER" id="PTHR44757">
    <property type="entry name" value="DIGUANYLATE CYCLASE DGCP"/>
    <property type="match status" value="1"/>
</dbReference>
<evidence type="ECO:0000313" key="4">
    <source>
        <dbReference type="Proteomes" id="UP001254848"/>
    </source>
</evidence>
<dbReference type="SUPFAM" id="SSF55785">
    <property type="entry name" value="PYP-like sensor domain (PAS domain)"/>
    <property type="match status" value="1"/>
</dbReference>
<dbReference type="Gene3D" id="3.30.70.270">
    <property type="match status" value="1"/>
</dbReference>
<reference evidence="3 4" key="1">
    <citation type="submission" date="2023-07" db="EMBL/GenBank/DDBJ databases">
        <title>The novel representative of Negativicutes class, Anaeroselena agilis gen. nov. sp. nov.</title>
        <authorList>
            <person name="Prokofeva M.I."/>
            <person name="Elcheninov A.G."/>
            <person name="Klyukina A."/>
            <person name="Kublanov I.V."/>
            <person name="Frolov E.N."/>
            <person name="Podosokorskaya O.A."/>
        </authorList>
    </citation>
    <scope>NUCLEOTIDE SEQUENCE [LARGE SCALE GENOMIC DNA]</scope>
    <source>
        <strain evidence="3 4">4137-cl</strain>
    </source>
</reference>
<dbReference type="SMART" id="SM00091">
    <property type="entry name" value="PAS"/>
    <property type="match status" value="1"/>
</dbReference>
<proteinExistence type="predicted"/>
<dbReference type="InterPro" id="IPR035965">
    <property type="entry name" value="PAS-like_dom_sf"/>
</dbReference>
<dbReference type="Pfam" id="PF00990">
    <property type="entry name" value="GGDEF"/>
    <property type="match status" value="1"/>
</dbReference>
<evidence type="ECO:0000259" key="2">
    <source>
        <dbReference type="PROSITE" id="PS50887"/>
    </source>
</evidence>
<dbReference type="SMART" id="SM00267">
    <property type="entry name" value="GGDEF"/>
    <property type="match status" value="1"/>
</dbReference>
<feature type="domain" description="PAS" evidence="1">
    <location>
        <begin position="2"/>
        <end position="47"/>
    </location>
</feature>
<name>A0ABU3NTR1_9FIRM</name>
<dbReference type="InterPro" id="IPR043128">
    <property type="entry name" value="Rev_trsase/Diguanyl_cyclase"/>
</dbReference>
<dbReference type="InterPro" id="IPR029787">
    <property type="entry name" value="Nucleotide_cyclase"/>
</dbReference>
<accession>A0ABU3NTR1</accession>
<dbReference type="InterPro" id="IPR000160">
    <property type="entry name" value="GGDEF_dom"/>
</dbReference>
<protein>
    <submittedName>
        <fullName evidence="3">GGDEF domain-containing protein</fullName>
    </submittedName>
</protein>
<dbReference type="InterPro" id="IPR000014">
    <property type="entry name" value="PAS"/>
</dbReference>
<dbReference type="Proteomes" id="UP001254848">
    <property type="component" value="Unassembled WGS sequence"/>
</dbReference>
<dbReference type="CDD" id="cd01949">
    <property type="entry name" value="GGDEF"/>
    <property type="match status" value="1"/>
</dbReference>
<dbReference type="EMBL" id="JAUOZS010000001">
    <property type="protein sequence ID" value="MDT8899800.1"/>
    <property type="molecule type" value="Genomic_DNA"/>
</dbReference>
<dbReference type="NCBIfam" id="TIGR00229">
    <property type="entry name" value="sensory_box"/>
    <property type="match status" value="1"/>
</dbReference>
<organism evidence="3 4">
    <name type="scientific">Anaeroselena agilis</name>
    <dbReference type="NCBI Taxonomy" id="3063788"/>
    <lineage>
        <taxon>Bacteria</taxon>
        <taxon>Bacillati</taxon>
        <taxon>Bacillota</taxon>
        <taxon>Negativicutes</taxon>
        <taxon>Acetonemataceae</taxon>
        <taxon>Anaeroselena</taxon>
    </lineage>
</organism>
<dbReference type="PANTHER" id="PTHR44757:SF2">
    <property type="entry name" value="BIOFILM ARCHITECTURE MAINTENANCE PROTEIN MBAA"/>
    <property type="match status" value="1"/>
</dbReference>
<dbReference type="InterPro" id="IPR052155">
    <property type="entry name" value="Biofilm_reg_signaling"/>
</dbReference>
<dbReference type="SUPFAM" id="SSF55073">
    <property type="entry name" value="Nucleotide cyclase"/>
    <property type="match status" value="1"/>
</dbReference>
<dbReference type="Gene3D" id="3.30.450.20">
    <property type="entry name" value="PAS domain"/>
    <property type="match status" value="1"/>
</dbReference>
<comment type="caution">
    <text evidence="3">The sequence shown here is derived from an EMBL/GenBank/DDBJ whole genome shotgun (WGS) entry which is preliminary data.</text>
</comment>
<dbReference type="CDD" id="cd00130">
    <property type="entry name" value="PAS"/>
    <property type="match status" value="1"/>
</dbReference>
<keyword evidence="4" id="KW-1185">Reference proteome</keyword>
<dbReference type="Pfam" id="PF13426">
    <property type="entry name" value="PAS_9"/>
    <property type="match status" value="1"/>
</dbReference>
<sequence>MDINKNREILDQMFEGVYIVDKDRTILYWNAAAETLTGYPAAQVTGRRCHDNLLLHVDENGKILCEDSCPLVGALQEGRVKEAPVYLRHAQGHRVPVTVRAIPLRDDAGQVNSTMEVFTRSGSVTSIEQLKDLAQKAFLDSLTGIPNKQYIDGKLENVLSSEMPGESSGLGLLFLELANLREINDDFGMNAANTAIKVSARTIVENLPPGDLAARWYGGRFLVVSRMDTKAVLLNWANKIKALIQQSVIEKDEDIPLKVCIGGLVAKKGDNIQLVYHALESVLRTSITATANISIKADAI</sequence>